<dbReference type="PROSITE" id="PS00455">
    <property type="entry name" value="AMP_BINDING"/>
    <property type="match status" value="1"/>
</dbReference>
<evidence type="ECO:0000313" key="4">
    <source>
        <dbReference type="EMBL" id="MBF9149719.1"/>
    </source>
</evidence>
<dbReference type="SUPFAM" id="SSF56801">
    <property type="entry name" value="Acetyl-CoA synthetase-like"/>
    <property type="match status" value="1"/>
</dbReference>
<dbReference type="PANTHER" id="PTHR43201:SF8">
    <property type="entry name" value="ACYL-COA SYNTHETASE FAMILY MEMBER 3"/>
    <property type="match status" value="1"/>
</dbReference>
<dbReference type="Proteomes" id="UP000600799">
    <property type="component" value="Unassembled WGS sequence"/>
</dbReference>
<evidence type="ECO:0000259" key="2">
    <source>
        <dbReference type="Pfam" id="PF00501"/>
    </source>
</evidence>
<comment type="caution">
    <text evidence="4">The sequence shown here is derived from an EMBL/GenBank/DDBJ whole genome shotgun (WGS) entry which is preliminary data.</text>
</comment>
<proteinExistence type="inferred from homology"/>
<gene>
    <name evidence="4" type="ORF">I2488_01760</name>
</gene>
<accession>A0ABS0HBQ9</accession>
<comment type="similarity">
    <text evidence="1">Belongs to the ATP-dependent AMP-binding enzyme family.</text>
</comment>
<keyword evidence="5" id="KW-1185">Reference proteome</keyword>
<sequence>MPKSVIIGILHTQGPETTISGGAFEDSLLADTVAQDILSLFLRQCSQNPQAPFLIAPDGAVLSYGAAHARAAQLAHAFRASGVKPGDRIAVQVEKSQTALLTWLASLLAGAVYLPLNTAYTIGEVRYFLSDAQPALLLCRSEDEAAMAVLCAEIGVPSLLTLDAAGTGGSLVAAADGQPDSIERTAVSPQDLAAILYTSGTTGRSKGAMLSHRNLASNALTLLDYWRFTSADRLLHALPIFHTHGLFVATNVTIAAGSAMIFLPKFDADELVRLMPQASVLMGVPTFYSRLLAHPGFTRELAARMRLFVSGSAPLSAEVHKDFSALTGQAILERYGMTETNMNTSNPYDGLRKPGSVGFPLPGVDLRIADPESGTVLPQGEIGGIEVKGPNVFGGYWKMPEKTAEEFRADGFFITGDLGFIDAEGYVHIVGRAKDLIIAGGFNIYPAEVEAVLDEISGIAESAVIGVPHADMGEAVVAVVKATDPSLDADGVIAALADRLARFKQPRAVVFVEELPRNTMGKVQKALLRQEHAGLFAR</sequence>
<protein>
    <submittedName>
        <fullName evidence="4">Malonyl-CoA synthase</fullName>
    </submittedName>
</protein>
<dbReference type="PANTHER" id="PTHR43201">
    <property type="entry name" value="ACYL-COA SYNTHETASE"/>
    <property type="match status" value="1"/>
</dbReference>
<dbReference type="EMBL" id="JADQDC010000001">
    <property type="protein sequence ID" value="MBF9149719.1"/>
    <property type="molecule type" value="Genomic_DNA"/>
</dbReference>
<dbReference type="NCBIfam" id="NF005702">
    <property type="entry name" value="PRK07514.1"/>
    <property type="match status" value="1"/>
</dbReference>
<dbReference type="InterPro" id="IPR000873">
    <property type="entry name" value="AMP-dep_synth/lig_dom"/>
</dbReference>
<dbReference type="Pfam" id="PF13193">
    <property type="entry name" value="AMP-binding_C"/>
    <property type="match status" value="1"/>
</dbReference>
<dbReference type="InterPro" id="IPR020845">
    <property type="entry name" value="AMP-binding_CS"/>
</dbReference>
<dbReference type="InterPro" id="IPR042099">
    <property type="entry name" value="ANL_N_sf"/>
</dbReference>
<evidence type="ECO:0000259" key="3">
    <source>
        <dbReference type="Pfam" id="PF13193"/>
    </source>
</evidence>
<name>A0ABS0HBQ9_9SPHN</name>
<dbReference type="InterPro" id="IPR045851">
    <property type="entry name" value="AMP-bd_C_sf"/>
</dbReference>
<evidence type="ECO:0000256" key="1">
    <source>
        <dbReference type="ARBA" id="ARBA00006432"/>
    </source>
</evidence>
<dbReference type="CDD" id="cd05941">
    <property type="entry name" value="MCS"/>
    <property type="match status" value="1"/>
</dbReference>
<dbReference type="Pfam" id="PF00501">
    <property type="entry name" value="AMP-binding"/>
    <property type="match status" value="1"/>
</dbReference>
<organism evidence="4 5">
    <name type="scientific">Novosphingobium jiangmenense</name>
    <dbReference type="NCBI Taxonomy" id="2791981"/>
    <lineage>
        <taxon>Bacteria</taxon>
        <taxon>Pseudomonadati</taxon>
        <taxon>Pseudomonadota</taxon>
        <taxon>Alphaproteobacteria</taxon>
        <taxon>Sphingomonadales</taxon>
        <taxon>Sphingomonadaceae</taxon>
        <taxon>Novosphingobium</taxon>
    </lineage>
</organism>
<dbReference type="Gene3D" id="3.40.50.12780">
    <property type="entry name" value="N-terminal domain of ligase-like"/>
    <property type="match status" value="1"/>
</dbReference>
<evidence type="ECO:0000313" key="5">
    <source>
        <dbReference type="Proteomes" id="UP000600799"/>
    </source>
</evidence>
<reference evidence="4 5" key="1">
    <citation type="submission" date="2020-11" db="EMBL/GenBank/DDBJ databases">
        <title>The genome sequence of Novosphingobium sp. 1Y9A.</title>
        <authorList>
            <person name="Liu Y."/>
        </authorList>
    </citation>
    <scope>NUCLEOTIDE SEQUENCE [LARGE SCALE GENOMIC DNA]</scope>
    <source>
        <strain evidence="4 5">1Y9A</strain>
    </source>
</reference>
<feature type="domain" description="AMP-binding enzyme C-terminal" evidence="3">
    <location>
        <begin position="448"/>
        <end position="522"/>
    </location>
</feature>
<dbReference type="Gene3D" id="3.30.300.30">
    <property type="match status" value="1"/>
</dbReference>
<feature type="domain" description="AMP-dependent synthetase/ligase" evidence="2">
    <location>
        <begin position="42"/>
        <end position="397"/>
    </location>
</feature>
<dbReference type="InterPro" id="IPR025110">
    <property type="entry name" value="AMP-bd_C"/>
</dbReference>